<dbReference type="PANTHER" id="PTHR23359">
    <property type="entry name" value="NUCLEOTIDE KINASE"/>
    <property type="match status" value="1"/>
</dbReference>
<dbReference type="CDD" id="cd01428">
    <property type="entry name" value="ADK"/>
    <property type="match status" value="2"/>
</dbReference>
<feature type="region of interest" description="Disordered" evidence="5">
    <location>
        <begin position="66"/>
        <end position="96"/>
    </location>
</feature>
<dbReference type="Gene3D" id="3.40.50.300">
    <property type="entry name" value="P-loop containing nucleotide triphosphate hydrolases"/>
    <property type="match status" value="2"/>
</dbReference>
<evidence type="ECO:0000256" key="5">
    <source>
        <dbReference type="SAM" id="MobiDB-lite"/>
    </source>
</evidence>
<evidence type="ECO:0000313" key="7">
    <source>
        <dbReference type="Proteomes" id="UP000678393"/>
    </source>
</evidence>
<reference evidence="6" key="1">
    <citation type="submission" date="2021-04" db="EMBL/GenBank/DDBJ databases">
        <authorList>
            <consortium name="Molecular Ecology Group"/>
        </authorList>
    </citation>
    <scope>NUCLEOTIDE SEQUENCE</scope>
</reference>
<dbReference type="Proteomes" id="UP000678393">
    <property type="component" value="Unassembled WGS sequence"/>
</dbReference>
<feature type="region of interest" description="Disordered" evidence="5">
    <location>
        <begin position="302"/>
        <end position="343"/>
    </location>
</feature>
<proteinExistence type="inferred from homology"/>
<keyword evidence="3 4" id="KW-0418">Kinase</keyword>
<protein>
    <recommendedName>
        <fullName evidence="8">Adenylate kinase isoenzyme 5</fullName>
    </recommendedName>
</protein>
<comment type="caution">
    <text evidence="6">The sequence shown here is derived from an EMBL/GenBank/DDBJ whole genome shotgun (WGS) entry which is preliminary data.</text>
</comment>
<keyword evidence="2" id="KW-0547">Nucleotide-binding</keyword>
<evidence type="ECO:0000256" key="3">
    <source>
        <dbReference type="ARBA" id="ARBA00022777"/>
    </source>
</evidence>
<evidence type="ECO:0008006" key="8">
    <source>
        <dbReference type="Google" id="ProtNLM"/>
    </source>
</evidence>
<dbReference type="GO" id="GO:0019205">
    <property type="term" value="F:nucleobase-containing compound kinase activity"/>
    <property type="evidence" value="ECO:0007669"/>
    <property type="project" value="InterPro"/>
</dbReference>
<dbReference type="GO" id="GO:0006139">
    <property type="term" value="P:nucleobase-containing compound metabolic process"/>
    <property type="evidence" value="ECO:0007669"/>
    <property type="project" value="InterPro"/>
</dbReference>
<dbReference type="HAMAP" id="MF_00235">
    <property type="entry name" value="Adenylate_kinase_Adk"/>
    <property type="match status" value="2"/>
</dbReference>
<dbReference type="InterPro" id="IPR000850">
    <property type="entry name" value="Adenylat/UMP-CMP_kin"/>
</dbReference>
<keyword evidence="1 4" id="KW-0808">Transferase</keyword>
<feature type="compositionally biased region" description="Pro residues" evidence="5">
    <location>
        <begin position="329"/>
        <end position="338"/>
    </location>
</feature>
<dbReference type="InterPro" id="IPR027417">
    <property type="entry name" value="P-loop_NTPase"/>
</dbReference>
<dbReference type="CDD" id="cd22978">
    <property type="entry name" value="DD_AK5"/>
    <property type="match status" value="1"/>
</dbReference>
<feature type="non-terminal residue" evidence="6">
    <location>
        <position position="1"/>
    </location>
</feature>
<evidence type="ECO:0000313" key="6">
    <source>
        <dbReference type="EMBL" id="CAG5129709.1"/>
    </source>
</evidence>
<feature type="compositionally biased region" description="Basic and acidic residues" evidence="5">
    <location>
        <begin position="75"/>
        <end position="91"/>
    </location>
</feature>
<gene>
    <name evidence="6" type="ORF">CUNI_LOCUS15267</name>
</gene>
<keyword evidence="7" id="KW-1185">Reference proteome</keyword>
<dbReference type="SUPFAM" id="SSF52540">
    <property type="entry name" value="P-loop containing nucleoside triphosphate hydrolases"/>
    <property type="match status" value="2"/>
</dbReference>
<dbReference type="PRINTS" id="PR00094">
    <property type="entry name" value="ADENYLTKNASE"/>
</dbReference>
<evidence type="ECO:0000256" key="2">
    <source>
        <dbReference type="ARBA" id="ARBA00022741"/>
    </source>
</evidence>
<sequence>MSTEDAKAYLAAREVPRLFECLMTGLMFHRPNDHIQYLIDSLEKVKAKGQDAVTWNMFVEAHSAKTPLPPILPENGKRRPLSRESTKEDARPLSSMSAPLPPIGSGQLINVPVVFVMGGPCSGKSSHADKLAKKYPDWTNIHVGELLRTKINRKNAKDKWKTVQDLVKNGELAPQDIVFNLLCDHLKNNRQTKGFIIHGFPRNMEQAHAFETTMGPVGALLLIDCEEDRLTRNAVLRAKTSDRLDDTPGAFARRLTIFKEQTLSVLKYYDEVGKLYIIEGDQDDDAIDSELSATFDKILQTVENGRIPTPPPGSRPSTGRWSRRSVTPSAPPQSPPASPASSKYSFKLPNITFVPPPEIKIKDEGRRPDLPTAPIIFLAGGPGSGKGTQCAKITARYPDIVHISTGDILRREISERGTAEEKWIMIMKLLKQGDMAPVDVTEELLIKTMQEHPDAQAYLVEGYPRDALQYEEFNRNIGGHAFTILLDCESQYLHDRLVLRGGSGNDRIDDNVNAIEKKLTFFARNTLPLLKVIEDENKLIVIDGDRDEDEIFYDIVKCLDYSLYGEEK</sequence>
<dbReference type="Pfam" id="PF00406">
    <property type="entry name" value="ADK"/>
    <property type="match status" value="2"/>
</dbReference>
<dbReference type="AlphaFoldDB" id="A0A8S3ZK35"/>
<organism evidence="6 7">
    <name type="scientific">Candidula unifasciata</name>
    <dbReference type="NCBI Taxonomy" id="100452"/>
    <lineage>
        <taxon>Eukaryota</taxon>
        <taxon>Metazoa</taxon>
        <taxon>Spiralia</taxon>
        <taxon>Lophotrochozoa</taxon>
        <taxon>Mollusca</taxon>
        <taxon>Gastropoda</taxon>
        <taxon>Heterobranchia</taxon>
        <taxon>Euthyneura</taxon>
        <taxon>Panpulmonata</taxon>
        <taxon>Eupulmonata</taxon>
        <taxon>Stylommatophora</taxon>
        <taxon>Helicina</taxon>
        <taxon>Helicoidea</taxon>
        <taxon>Geomitridae</taxon>
        <taxon>Candidula</taxon>
    </lineage>
</organism>
<name>A0A8S3ZK35_9EUPU</name>
<evidence type="ECO:0000256" key="1">
    <source>
        <dbReference type="ARBA" id="ARBA00022679"/>
    </source>
</evidence>
<comment type="similarity">
    <text evidence="4">Belongs to the adenylate kinase family.</text>
</comment>
<accession>A0A8S3ZK35</accession>
<dbReference type="EMBL" id="CAJHNH020003646">
    <property type="protein sequence ID" value="CAG5129709.1"/>
    <property type="molecule type" value="Genomic_DNA"/>
</dbReference>
<dbReference type="GO" id="GO:0005524">
    <property type="term" value="F:ATP binding"/>
    <property type="evidence" value="ECO:0007669"/>
    <property type="project" value="InterPro"/>
</dbReference>
<evidence type="ECO:0000256" key="4">
    <source>
        <dbReference type="RuleBase" id="RU003330"/>
    </source>
</evidence>
<dbReference type="OrthoDB" id="442176at2759"/>